<dbReference type="AlphaFoldDB" id="A0A0A1SPB8"/>
<gene>
    <name evidence="1" type="ORF">VHEMI02329</name>
</gene>
<organism evidence="1 2">
    <name type="scientific">[Torrubiella] hemipterigena</name>
    <dbReference type="NCBI Taxonomy" id="1531966"/>
    <lineage>
        <taxon>Eukaryota</taxon>
        <taxon>Fungi</taxon>
        <taxon>Dikarya</taxon>
        <taxon>Ascomycota</taxon>
        <taxon>Pezizomycotina</taxon>
        <taxon>Sordariomycetes</taxon>
        <taxon>Hypocreomycetidae</taxon>
        <taxon>Hypocreales</taxon>
        <taxon>Clavicipitaceae</taxon>
        <taxon>Clavicipitaceae incertae sedis</taxon>
        <taxon>'Torrubiella' clade</taxon>
    </lineage>
</organism>
<dbReference type="Proteomes" id="UP000039046">
    <property type="component" value="Unassembled WGS sequence"/>
</dbReference>
<accession>A0A0A1SPB8</accession>
<proteinExistence type="predicted"/>
<dbReference type="HOGENOM" id="CLU_2251916_0_0_1"/>
<keyword evidence="2" id="KW-1185">Reference proteome</keyword>
<name>A0A0A1SPB8_9HYPO</name>
<protein>
    <submittedName>
        <fullName evidence="1">Uncharacterized protein</fullName>
    </submittedName>
</protein>
<evidence type="ECO:0000313" key="1">
    <source>
        <dbReference type="EMBL" id="CEJ82253.1"/>
    </source>
</evidence>
<dbReference type="EMBL" id="CDHN01000001">
    <property type="protein sequence ID" value="CEJ82253.1"/>
    <property type="molecule type" value="Genomic_DNA"/>
</dbReference>
<reference evidence="1 2" key="1">
    <citation type="journal article" date="2015" name="Genome Announc.">
        <title>Draft Genome Sequence and Gene Annotation of the Entomopathogenic Fungus Verticillium hemipterigenum.</title>
        <authorList>
            <person name="Horn F."/>
            <person name="Habel A."/>
            <person name="Scharf D.H."/>
            <person name="Dworschak J."/>
            <person name="Brakhage A.A."/>
            <person name="Guthke R."/>
            <person name="Hertweck C."/>
            <person name="Linde J."/>
        </authorList>
    </citation>
    <scope>NUCLEOTIDE SEQUENCE [LARGE SCALE GENOMIC DNA]</scope>
</reference>
<sequence length="104" mass="11976">MTNAICRWQRAYERRPQCCTLPVATSGLWHLRHELRKLRTLLKISASFALAFPVQQRGVFEPITSHHEASVSQQLRLRATHTLASPLLQFLGFKQLENLTLARL</sequence>
<evidence type="ECO:0000313" key="2">
    <source>
        <dbReference type="Proteomes" id="UP000039046"/>
    </source>
</evidence>